<organism evidence="2 3">
    <name type="scientific">Haloferax mucosum ATCC BAA-1512</name>
    <dbReference type="NCBI Taxonomy" id="662479"/>
    <lineage>
        <taxon>Archaea</taxon>
        <taxon>Methanobacteriati</taxon>
        <taxon>Methanobacteriota</taxon>
        <taxon>Stenosarchaea group</taxon>
        <taxon>Halobacteria</taxon>
        <taxon>Halobacteriales</taxon>
        <taxon>Haloferacaceae</taxon>
        <taxon>Haloferax</taxon>
    </lineage>
</organism>
<dbReference type="InterPro" id="IPR018701">
    <property type="entry name" value="DUF2206_membrane"/>
</dbReference>
<feature type="transmembrane region" description="Helical" evidence="1">
    <location>
        <begin position="102"/>
        <end position="123"/>
    </location>
</feature>
<protein>
    <submittedName>
        <fullName evidence="2">Transmembrane protein</fullName>
    </submittedName>
</protein>
<feature type="transmembrane region" description="Helical" evidence="1">
    <location>
        <begin position="317"/>
        <end position="336"/>
    </location>
</feature>
<comment type="caution">
    <text evidence="2">The sequence shown here is derived from an EMBL/GenBank/DDBJ whole genome shotgun (WGS) entry which is preliminary data.</text>
</comment>
<feature type="transmembrane region" description="Helical" evidence="1">
    <location>
        <begin position="237"/>
        <end position="259"/>
    </location>
</feature>
<keyword evidence="1" id="KW-0472">Membrane</keyword>
<sequence>MTLPSLSQTTSLQLSLVVLLSVFWISLGLDSGGAFAAALRVSSGLVLLLFVPGTLLARLVRLETDRVSTFLLYAVGLSFVFLSVLVVVVGLTLPLLNVSEPFSLRPLALSLTIGLLVLATLLGRGERPQLRFRSWTPEPATVGLLVLPIAAVVAATMMNEFGDSSFMFVLVALVVAAVLLISTQYLSSSQYPAAIFLVALATFLHRSLLTSGVVGADIQYQYFLAQRVHDVGLWSPVAGSAIMSLPLVTAVPASISVLVGIPVAAVFKAVYVAAFSLVPVGIYYVATEVLGRREALFGSLFFVFYHGSFYFTPGKQLFSELFVVLLLLSFFGDGLSKRGLYAVGLLLTLGIAHSHYGSAYLLGGSLLLGFVLLAVAGRFVGDFDHRLSIVYPVVVLTVATAWYAATSLELLLLIADLPLRLVGQLVALVSGTVVGSGASYIQQETSLLGQLNVGVYLLLTGLLAVGLAWRTGRQLRQIRRGEPPRNVEYTALAIPMFVFLASSFLVIANLWADRAYQLVLVVLAPLAPVGFRFLFVVGHRLREQVGRLGDIRGRKPRRWSVGARPRWAVLAVLLSVLFLFNSGAAFAATGDAGTATFDSTANDFAFSEDERAGAHWLKQHAGFSDAGTYRSQTARLASDETVTIYTDSVTYQLFRSTIPENYYDARIVRLRSQWNPDFDRSRLDGGYVFVRKRSVVENAGSEPLPISLLSGSDVAAIVDSGDVVFENEDVLIVELDDPPTT</sequence>
<feature type="transmembrane region" description="Helical" evidence="1">
    <location>
        <begin position="35"/>
        <end position="58"/>
    </location>
</feature>
<dbReference type="PATRIC" id="fig|662479.7.peg.448"/>
<proteinExistence type="predicted"/>
<evidence type="ECO:0000256" key="1">
    <source>
        <dbReference type="SAM" id="Phobius"/>
    </source>
</evidence>
<feature type="transmembrane region" description="Helical" evidence="1">
    <location>
        <begin position="518"/>
        <end position="537"/>
    </location>
</feature>
<keyword evidence="1" id="KW-1133">Transmembrane helix</keyword>
<evidence type="ECO:0000313" key="3">
    <source>
        <dbReference type="Proteomes" id="UP000011550"/>
    </source>
</evidence>
<keyword evidence="3" id="KW-1185">Reference proteome</keyword>
<feature type="transmembrane region" description="Helical" evidence="1">
    <location>
        <begin position="489"/>
        <end position="512"/>
    </location>
</feature>
<feature type="transmembrane region" description="Helical" evidence="1">
    <location>
        <begin position="295"/>
        <end position="311"/>
    </location>
</feature>
<feature type="transmembrane region" description="Helical" evidence="1">
    <location>
        <begin position="166"/>
        <end position="187"/>
    </location>
</feature>
<evidence type="ECO:0000313" key="2">
    <source>
        <dbReference type="EMBL" id="ELZ98016.1"/>
    </source>
</evidence>
<feature type="transmembrane region" description="Helical" evidence="1">
    <location>
        <begin position="447"/>
        <end position="469"/>
    </location>
</feature>
<dbReference type="Proteomes" id="UP000011550">
    <property type="component" value="Unassembled WGS sequence"/>
</dbReference>
<feature type="transmembrane region" description="Helical" evidence="1">
    <location>
        <begin position="357"/>
        <end position="377"/>
    </location>
</feature>
<feature type="transmembrane region" description="Helical" evidence="1">
    <location>
        <begin position="389"/>
        <end position="414"/>
    </location>
</feature>
<reference evidence="2 3" key="1">
    <citation type="journal article" date="2014" name="PLoS Genet.">
        <title>Phylogenetically driven sequencing of extremely halophilic archaea reveals strategies for static and dynamic osmo-response.</title>
        <authorList>
            <person name="Becker E.A."/>
            <person name="Seitzer P.M."/>
            <person name="Tritt A."/>
            <person name="Larsen D."/>
            <person name="Krusor M."/>
            <person name="Yao A.I."/>
            <person name="Wu D."/>
            <person name="Madern D."/>
            <person name="Eisen J.A."/>
            <person name="Darling A.E."/>
            <person name="Facciotti M.T."/>
        </authorList>
    </citation>
    <scope>NUCLEOTIDE SEQUENCE [LARGE SCALE GENOMIC DNA]</scope>
    <source>
        <strain evidence="2 3">ATCC BAA-1512</strain>
    </source>
</reference>
<dbReference type="Pfam" id="PF09971">
    <property type="entry name" value="DUF2206"/>
    <property type="match status" value="1"/>
</dbReference>
<dbReference type="OrthoDB" id="292292at2157"/>
<feature type="transmembrane region" description="Helical" evidence="1">
    <location>
        <begin position="265"/>
        <end position="286"/>
    </location>
</feature>
<keyword evidence="1 2" id="KW-0812">Transmembrane</keyword>
<feature type="transmembrane region" description="Helical" evidence="1">
    <location>
        <begin position="70"/>
        <end position="96"/>
    </location>
</feature>
<dbReference type="AlphaFoldDB" id="M0IMK3"/>
<name>M0IMK3_9EURY</name>
<feature type="transmembrane region" description="Helical" evidence="1">
    <location>
        <begin position="567"/>
        <end position="588"/>
    </location>
</feature>
<dbReference type="EMBL" id="AOLN01000004">
    <property type="protein sequence ID" value="ELZ98016.1"/>
    <property type="molecule type" value="Genomic_DNA"/>
</dbReference>
<accession>M0IMK3</accession>
<feature type="transmembrane region" description="Helical" evidence="1">
    <location>
        <begin position="12"/>
        <end position="29"/>
    </location>
</feature>
<gene>
    <name evidence="2" type="ORF">C440_02173</name>
</gene>
<feature type="transmembrane region" description="Helical" evidence="1">
    <location>
        <begin position="193"/>
        <end position="216"/>
    </location>
</feature>
<dbReference type="RefSeq" id="WP_008317819.1">
    <property type="nucleotide sequence ID" value="NZ_AOLN01000004.1"/>
</dbReference>